<proteinExistence type="predicted"/>
<organism evidence="1">
    <name type="scientific">Sesamum calycinum</name>
    <dbReference type="NCBI Taxonomy" id="2727403"/>
    <lineage>
        <taxon>Eukaryota</taxon>
        <taxon>Viridiplantae</taxon>
        <taxon>Streptophyta</taxon>
        <taxon>Embryophyta</taxon>
        <taxon>Tracheophyta</taxon>
        <taxon>Spermatophyta</taxon>
        <taxon>Magnoliopsida</taxon>
        <taxon>eudicotyledons</taxon>
        <taxon>Gunneridae</taxon>
        <taxon>Pentapetalae</taxon>
        <taxon>asterids</taxon>
        <taxon>lamiids</taxon>
        <taxon>Lamiales</taxon>
        <taxon>Pedaliaceae</taxon>
        <taxon>Sesamum</taxon>
    </lineage>
</organism>
<protein>
    <recommendedName>
        <fullName evidence="2">Mitochondrial protein</fullName>
    </recommendedName>
</protein>
<dbReference type="InterPro" id="IPR050951">
    <property type="entry name" value="Retrovirus_Pol_polyprotein"/>
</dbReference>
<comment type="caution">
    <text evidence="1">The sequence shown here is derived from an EMBL/GenBank/DDBJ whole genome shotgun (WGS) entry which is preliminary data.</text>
</comment>
<dbReference type="EMBL" id="JACGWM010000013">
    <property type="protein sequence ID" value="KAL0332536.1"/>
    <property type="molecule type" value="Genomic_DNA"/>
</dbReference>
<dbReference type="InterPro" id="IPR043128">
    <property type="entry name" value="Rev_trsase/Diguanyl_cyclase"/>
</dbReference>
<reference evidence="1" key="1">
    <citation type="submission" date="2020-06" db="EMBL/GenBank/DDBJ databases">
        <authorList>
            <person name="Li T."/>
            <person name="Hu X."/>
            <person name="Zhang T."/>
            <person name="Song X."/>
            <person name="Zhang H."/>
            <person name="Dai N."/>
            <person name="Sheng W."/>
            <person name="Hou X."/>
            <person name="Wei L."/>
        </authorList>
    </citation>
    <scope>NUCLEOTIDE SEQUENCE</scope>
    <source>
        <strain evidence="1">KEN8</strain>
        <tissue evidence="1">Leaf</tissue>
    </source>
</reference>
<name>A0AAW2MN98_9LAMI</name>
<dbReference type="SUPFAM" id="SSF56672">
    <property type="entry name" value="DNA/RNA polymerases"/>
    <property type="match status" value="1"/>
</dbReference>
<gene>
    <name evidence="1" type="ORF">Scaly_2155100</name>
</gene>
<dbReference type="AlphaFoldDB" id="A0AAW2MN98"/>
<dbReference type="InterPro" id="IPR043502">
    <property type="entry name" value="DNA/RNA_pol_sf"/>
</dbReference>
<accession>A0AAW2MN98</accession>
<evidence type="ECO:0000313" key="1">
    <source>
        <dbReference type="EMBL" id="KAL0332536.1"/>
    </source>
</evidence>
<reference evidence="1" key="2">
    <citation type="journal article" date="2024" name="Plant">
        <title>Genomic evolution and insights into agronomic trait innovations of Sesamum species.</title>
        <authorList>
            <person name="Miao H."/>
            <person name="Wang L."/>
            <person name="Qu L."/>
            <person name="Liu H."/>
            <person name="Sun Y."/>
            <person name="Le M."/>
            <person name="Wang Q."/>
            <person name="Wei S."/>
            <person name="Zheng Y."/>
            <person name="Lin W."/>
            <person name="Duan Y."/>
            <person name="Cao H."/>
            <person name="Xiong S."/>
            <person name="Wang X."/>
            <person name="Wei L."/>
            <person name="Li C."/>
            <person name="Ma Q."/>
            <person name="Ju M."/>
            <person name="Zhao R."/>
            <person name="Li G."/>
            <person name="Mu C."/>
            <person name="Tian Q."/>
            <person name="Mei H."/>
            <person name="Zhang T."/>
            <person name="Gao T."/>
            <person name="Zhang H."/>
        </authorList>
    </citation>
    <scope>NUCLEOTIDE SEQUENCE</scope>
    <source>
        <strain evidence="1">KEN8</strain>
    </source>
</reference>
<dbReference type="PANTHER" id="PTHR37984:SF5">
    <property type="entry name" value="PROTEIN NYNRIN-LIKE"/>
    <property type="match status" value="1"/>
</dbReference>
<sequence length="102" mass="11884">MRIWSTRRAFSAILVTQRGIETNPLKIRVILDMKAPTNINEVQQLTGRIAALSRFISKAVEKSMPFFKTLRKAKDFEWDIGYQQTFEELKKYLAELPLLVKP</sequence>
<dbReference type="PANTHER" id="PTHR37984">
    <property type="entry name" value="PROTEIN CBG26694"/>
    <property type="match status" value="1"/>
</dbReference>
<dbReference type="Gene3D" id="3.30.70.270">
    <property type="match status" value="1"/>
</dbReference>
<evidence type="ECO:0008006" key="2">
    <source>
        <dbReference type="Google" id="ProtNLM"/>
    </source>
</evidence>